<dbReference type="RefSeq" id="WP_262308684.1">
    <property type="nucleotide sequence ID" value="NZ_CP106679.1"/>
</dbReference>
<dbReference type="EMBL" id="CP106679">
    <property type="protein sequence ID" value="UXP31244.1"/>
    <property type="molecule type" value="Genomic_DNA"/>
</dbReference>
<feature type="domain" description="YdhG-like" evidence="1">
    <location>
        <begin position="18"/>
        <end position="108"/>
    </location>
</feature>
<sequence length="212" mass="24068">MKNSEIDQYILRFPEAVQRQLQEIRATIKAAAPEAEEKMSYAMPTFFQYGNLVHFAGYKHHIGFYPAPSGISHFLRELSPYKKAKGSVQFPLDQPLPHSLIASIVKFRLEENYQQALVKKKIKTCAQGHQFYKSTDCPTCPICEKHNRPSQGFLSTVSAPARRALERQNISSLEQLATYSEKEILELHGIGKTTMPKLRKALADSKLNFSKP</sequence>
<name>A0ABY6CNB1_9BACT</name>
<dbReference type="NCBIfam" id="NF005841">
    <property type="entry name" value="PRK07758.1"/>
    <property type="match status" value="1"/>
</dbReference>
<gene>
    <name evidence="2" type="ORF">N6H18_12885</name>
</gene>
<dbReference type="InterPro" id="IPR014922">
    <property type="entry name" value="YdhG-like"/>
</dbReference>
<proteinExistence type="predicted"/>
<evidence type="ECO:0000259" key="1">
    <source>
        <dbReference type="Pfam" id="PF08818"/>
    </source>
</evidence>
<keyword evidence="3" id="KW-1185">Reference proteome</keyword>
<evidence type="ECO:0000313" key="2">
    <source>
        <dbReference type="EMBL" id="UXP31244.1"/>
    </source>
</evidence>
<dbReference type="Gene3D" id="1.10.150.20">
    <property type="entry name" value="5' to 3' exonuclease, C-terminal subdomain"/>
    <property type="match status" value="1"/>
</dbReference>
<dbReference type="SUPFAM" id="SSF159888">
    <property type="entry name" value="YdhG-like"/>
    <property type="match status" value="1"/>
</dbReference>
<dbReference type="Proteomes" id="UP001065174">
    <property type="component" value="Chromosome"/>
</dbReference>
<dbReference type="Pfam" id="PF08818">
    <property type="entry name" value="DUF1801"/>
    <property type="match status" value="1"/>
</dbReference>
<dbReference type="Gene3D" id="3.90.1150.200">
    <property type="match status" value="1"/>
</dbReference>
<evidence type="ECO:0000313" key="3">
    <source>
        <dbReference type="Proteomes" id="UP001065174"/>
    </source>
</evidence>
<protein>
    <submittedName>
        <fullName evidence="2">DUF1801 domain-containing protein</fullName>
    </submittedName>
</protein>
<accession>A0ABY6CNB1</accession>
<organism evidence="2 3">
    <name type="scientific">Reichenbachiella agarivorans</name>
    <dbReference type="NCBI Taxonomy" id="2979464"/>
    <lineage>
        <taxon>Bacteria</taxon>
        <taxon>Pseudomonadati</taxon>
        <taxon>Bacteroidota</taxon>
        <taxon>Cytophagia</taxon>
        <taxon>Cytophagales</taxon>
        <taxon>Reichenbachiellaceae</taxon>
        <taxon>Reichenbachiella</taxon>
    </lineage>
</organism>
<dbReference type="SUPFAM" id="SSF47789">
    <property type="entry name" value="C-terminal domain of RNA polymerase alpha subunit"/>
    <property type="match status" value="1"/>
</dbReference>
<reference evidence="2" key="1">
    <citation type="submission" date="2022-09" db="EMBL/GenBank/DDBJ databases">
        <title>Comparative genomics and taxonomic characterization of three novel marine species of genus Reichenbachiella exhibiting antioxidant and polysaccharide degradation activities.</title>
        <authorList>
            <person name="Muhammad N."/>
            <person name="Lee Y.-J."/>
            <person name="Ko J."/>
            <person name="Kim S.-G."/>
        </authorList>
    </citation>
    <scope>NUCLEOTIDE SEQUENCE</scope>
    <source>
        <strain evidence="2">BKB1-1</strain>
    </source>
</reference>